<gene>
    <name evidence="2" type="ORF">BDA96_06G046400</name>
</gene>
<dbReference type="Proteomes" id="UP000807115">
    <property type="component" value="Chromosome 6"/>
</dbReference>
<reference evidence="2" key="2">
    <citation type="submission" date="2020-10" db="EMBL/GenBank/DDBJ databases">
        <authorList>
            <person name="Cooper E.A."/>
            <person name="Brenton Z.W."/>
            <person name="Flinn B.S."/>
            <person name="Jenkins J."/>
            <person name="Shu S."/>
            <person name="Flowers D."/>
            <person name="Luo F."/>
            <person name="Wang Y."/>
            <person name="Xia P."/>
            <person name="Barry K."/>
            <person name="Daum C."/>
            <person name="Lipzen A."/>
            <person name="Yoshinaga Y."/>
            <person name="Schmutz J."/>
            <person name="Saski C."/>
            <person name="Vermerris W."/>
            <person name="Kresovich S."/>
        </authorList>
    </citation>
    <scope>NUCLEOTIDE SEQUENCE</scope>
</reference>
<reference evidence="2" key="1">
    <citation type="journal article" date="2019" name="BMC Genomics">
        <title>A new reference genome for Sorghum bicolor reveals high levels of sequence similarity between sweet and grain genotypes: implications for the genetics of sugar metabolism.</title>
        <authorList>
            <person name="Cooper E.A."/>
            <person name="Brenton Z.W."/>
            <person name="Flinn B.S."/>
            <person name="Jenkins J."/>
            <person name="Shu S."/>
            <person name="Flowers D."/>
            <person name="Luo F."/>
            <person name="Wang Y."/>
            <person name="Xia P."/>
            <person name="Barry K."/>
            <person name="Daum C."/>
            <person name="Lipzen A."/>
            <person name="Yoshinaga Y."/>
            <person name="Schmutz J."/>
            <person name="Saski C."/>
            <person name="Vermerris W."/>
            <person name="Kresovich S."/>
        </authorList>
    </citation>
    <scope>NUCLEOTIDE SEQUENCE</scope>
</reference>
<dbReference type="EMBL" id="CM027685">
    <property type="protein sequence ID" value="KAG0525327.1"/>
    <property type="molecule type" value="Genomic_DNA"/>
</dbReference>
<name>A0A921UAY4_SORBI</name>
<sequence>MSPKKGGRKPAKGAWRGEHVEGAAEFQKVTGKPDLSNNGNRVLLSLPSHRLGRSGYWHQI</sequence>
<organism evidence="2 3">
    <name type="scientific">Sorghum bicolor</name>
    <name type="common">Sorghum</name>
    <name type="synonym">Sorghum vulgare</name>
    <dbReference type="NCBI Taxonomy" id="4558"/>
    <lineage>
        <taxon>Eukaryota</taxon>
        <taxon>Viridiplantae</taxon>
        <taxon>Streptophyta</taxon>
        <taxon>Embryophyta</taxon>
        <taxon>Tracheophyta</taxon>
        <taxon>Spermatophyta</taxon>
        <taxon>Magnoliopsida</taxon>
        <taxon>Liliopsida</taxon>
        <taxon>Poales</taxon>
        <taxon>Poaceae</taxon>
        <taxon>PACMAD clade</taxon>
        <taxon>Panicoideae</taxon>
        <taxon>Andropogonodae</taxon>
        <taxon>Andropogoneae</taxon>
        <taxon>Sorghinae</taxon>
        <taxon>Sorghum</taxon>
    </lineage>
</organism>
<protein>
    <submittedName>
        <fullName evidence="2">Uncharacterized protein</fullName>
    </submittedName>
</protein>
<evidence type="ECO:0000313" key="2">
    <source>
        <dbReference type="EMBL" id="KAG0525327.1"/>
    </source>
</evidence>
<accession>A0A921UAY4</accession>
<proteinExistence type="predicted"/>
<dbReference type="AlphaFoldDB" id="A0A921UAY4"/>
<feature type="region of interest" description="Disordered" evidence="1">
    <location>
        <begin position="1"/>
        <end position="42"/>
    </location>
</feature>
<feature type="compositionally biased region" description="Basic residues" evidence="1">
    <location>
        <begin position="1"/>
        <end position="11"/>
    </location>
</feature>
<evidence type="ECO:0000313" key="3">
    <source>
        <dbReference type="Proteomes" id="UP000807115"/>
    </source>
</evidence>
<evidence type="ECO:0000256" key="1">
    <source>
        <dbReference type="SAM" id="MobiDB-lite"/>
    </source>
</evidence>
<comment type="caution">
    <text evidence="2">The sequence shown here is derived from an EMBL/GenBank/DDBJ whole genome shotgun (WGS) entry which is preliminary data.</text>
</comment>